<organism evidence="2 3">
    <name type="scientific">Cyclobacterium jeungdonense</name>
    <dbReference type="NCBI Taxonomy" id="708087"/>
    <lineage>
        <taxon>Bacteria</taxon>
        <taxon>Pseudomonadati</taxon>
        <taxon>Bacteroidota</taxon>
        <taxon>Cytophagia</taxon>
        <taxon>Cytophagales</taxon>
        <taxon>Cyclobacteriaceae</taxon>
        <taxon>Cyclobacterium</taxon>
    </lineage>
</organism>
<keyword evidence="1" id="KW-0812">Transmembrane</keyword>
<reference evidence="3" key="1">
    <citation type="journal article" date="2019" name="Int. J. Syst. Evol. Microbiol.">
        <title>The Global Catalogue of Microorganisms (GCM) 10K type strain sequencing project: providing services to taxonomists for standard genome sequencing and annotation.</title>
        <authorList>
            <consortium name="The Broad Institute Genomics Platform"/>
            <consortium name="The Broad Institute Genome Sequencing Center for Infectious Disease"/>
            <person name="Wu L."/>
            <person name="Ma J."/>
        </authorList>
    </citation>
    <scope>NUCLEOTIDE SEQUENCE [LARGE SCALE GENOMIC DNA]</scope>
    <source>
        <strain evidence="3">CECT 7706</strain>
    </source>
</reference>
<evidence type="ECO:0000313" key="2">
    <source>
        <dbReference type="EMBL" id="MDN3688708.1"/>
    </source>
</evidence>
<evidence type="ECO:0000313" key="3">
    <source>
        <dbReference type="Proteomes" id="UP001236663"/>
    </source>
</evidence>
<feature type="transmembrane region" description="Helical" evidence="1">
    <location>
        <begin position="58"/>
        <end position="76"/>
    </location>
</feature>
<evidence type="ECO:0008006" key="4">
    <source>
        <dbReference type="Google" id="ProtNLM"/>
    </source>
</evidence>
<dbReference type="EMBL" id="JAUFQS010000012">
    <property type="protein sequence ID" value="MDN3688708.1"/>
    <property type="molecule type" value="Genomic_DNA"/>
</dbReference>
<dbReference type="Proteomes" id="UP001236663">
    <property type="component" value="Unassembled WGS sequence"/>
</dbReference>
<evidence type="ECO:0000256" key="1">
    <source>
        <dbReference type="SAM" id="Phobius"/>
    </source>
</evidence>
<sequence>MELDKGLADSEWNLRLRINIFFWLAILFALAALGSALFPGRIYDWFLDNPRDHANNLSVIMASLSGVFLVYVAFLGQRWQILFQQQELRENMKEMQKLTAQNEIQGNALNEQIKKMDRDFVHQNFFRILEQHFKTRDRVEFYDEINSPFDSKSIKIREKSENAFKELFWKINVWVDSKFGWLEEQNEKSENYFLVENGFAWQPRRPKLGLFGDPTGLRFNLDPEQELTKPEITFIIRAVMTQFQFDTYLRSCYYLFDYMMKNKFSQYLVAVDAGMGTYERSFLFYQVATRFEVDGRIDLKHWLMDHRFLANIETKHLLSPEHIELLYPIGSGPEFEKISNPHP</sequence>
<accession>A0ABT8CAS0</accession>
<comment type="caution">
    <text evidence="2">The sequence shown here is derived from an EMBL/GenBank/DDBJ whole genome shotgun (WGS) entry which is preliminary data.</text>
</comment>
<name>A0ABT8CAS0_9BACT</name>
<proteinExistence type="predicted"/>
<keyword evidence="1" id="KW-0472">Membrane</keyword>
<gene>
    <name evidence="2" type="ORF">QWZ15_12770</name>
</gene>
<keyword evidence="3" id="KW-1185">Reference proteome</keyword>
<feature type="transmembrane region" description="Helical" evidence="1">
    <location>
        <begin position="20"/>
        <end position="38"/>
    </location>
</feature>
<dbReference type="RefSeq" id="WP_163386487.1">
    <property type="nucleotide sequence ID" value="NZ_JAUFQS010000012.1"/>
</dbReference>
<keyword evidence="1" id="KW-1133">Transmembrane helix</keyword>
<protein>
    <recommendedName>
        <fullName evidence="4">Phage abortive infection protein</fullName>
    </recommendedName>
</protein>